<dbReference type="Proteomes" id="UP000053328">
    <property type="component" value="Unassembled WGS sequence"/>
</dbReference>
<evidence type="ECO:0000259" key="4">
    <source>
        <dbReference type="Pfam" id="PF13460"/>
    </source>
</evidence>
<dbReference type="InterPro" id="IPR036291">
    <property type="entry name" value="NAD(P)-bd_dom_sf"/>
</dbReference>
<gene>
    <name evidence="5" type="ORF">PV08_02526</name>
</gene>
<keyword evidence="3" id="KW-0560">Oxidoreductase</keyword>
<dbReference type="AlphaFoldDB" id="A0A0D2BGV6"/>
<dbReference type="OrthoDB" id="419598at2759"/>
<dbReference type="PANTHER" id="PTHR47706">
    <property type="entry name" value="NMRA-LIKE FAMILY PROTEIN"/>
    <property type="match status" value="1"/>
</dbReference>
<keyword evidence="2" id="KW-0521">NADP</keyword>
<dbReference type="HOGENOM" id="CLU_044876_5_0_1"/>
<evidence type="ECO:0000256" key="3">
    <source>
        <dbReference type="ARBA" id="ARBA00023002"/>
    </source>
</evidence>
<name>A0A0D2BGV6_9EURO</name>
<dbReference type="EMBL" id="KN847493">
    <property type="protein sequence ID" value="KIW18238.1"/>
    <property type="molecule type" value="Genomic_DNA"/>
</dbReference>
<keyword evidence="6" id="KW-1185">Reference proteome</keyword>
<dbReference type="Gene3D" id="3.90.25.10">
    <property type="entry name" value="UDP-galactose 4-epimerase, domain 1"/>
    <property type="match status" value="1"/>
</dbReference>
<evidence type="ECO:0000256" key="2">
    <source>
        <dbReference type="ARBA" id="ARBA00022857"/>
    </source>
</evidence>
<dbReference type="RefSeq" id="XP_016238454.1">
    <property type="nucleotide sequence ID" value="XM_016376884.1"/>
</dbReference>
<comment type="similarity">
    <text evidence="1">Belongs to the NmrA-type oxidoreductase family. Isoflavone reductase subfamily.</text>
</comment>
<proteinExistence type="inferred from homology"/>
<dbReference type="InterPro" id="IPR051609">
    <property type="entry name" value="NmrA/Isoflavone_reductase-like"/>
</dbReference>
<accession>A0A0D2BGV6</accession>
<dbReference type="VEuPathDB" id="FungiDB:PV08_02526"/>
<reference evidence="5 6" key="1">
    <citation type="submission" date="2015-01" db="EMBL/GenBank/DDBJ databases">
        <title>The Genome Sequence of Exophiala spinifera CBS89968.</title>
        <authorList>
            <consortium name="The Broad Institute Genomics Platform"/>
            <person name="Cuomo C."/>
            <person name="de Hoog S."/>
            <person name="Gorbushina A."/>
            <person name="Stielow B."/>
            <person name="Teixiera M."/>
            <person name="Abouelleil A."/>
            <person name="Chapman S.B."/>
            <person name="Priest M."/>
            <person name="Young S.K."/>
            <person name="Wortman J."/>
            <person name="Nusbaum C."/>
            <person name="Birren B."/>
        </authorList>
    </citation>
    <scope>NUCLEOTIDE SEQUENCE [LARGE SCALE GENOMIC DNA]</scope>
    <source>
        <strain evidence="5 6">CBS 89968</strain>
    </source>
</reference>
<dbReference type="GeneID" id="27329609"/>
<dbReference type="PANTHER" id="PTHR47706:SF4">
    <property type="entry name" value="NMRA-LIKE DOMAIN-CONTAINING PROTEIN"/>
    <property type="match status" value="1"/>
</dbReference>
<evidence type="ECO:0000256" key="1">
    <source>
        <dbReference type="ARBA" id="ARBA00005725"/>
    </source>
</evidence>
<dbReference type="Gene3D" id="3.40.50.720">
    <property type="entry name" value="NAD(P)-binding Rossmann-like Domain"/>
    <property type="match status" value="1"/>
</dbReference>
<dbReference type="Pfam" id="PF13460">
    <property type="entry name" value="NAD_binding_10"/>
    <property type="match status" value="1"/>
</dbReference>
<evidence type="ECO:0000313" key="5">
    <source>
        <dbReference type="EMBL" id="KIW18238.1"/>
    </source>
</evidence>
<dbReference type="GO" id="GO:0016491">
    <property type="term" value="F:oxidoreductase activity"/>
    <property type="evidence" value="ECO:0007669"/>
    <property type="project" value="UniProtKB-KW"/>
</dbReference>
<feature type="domain" description="NAD(P)-binding" evidence="4">
    <location>
        <begin position="7"/>
        <end position="143"/>
    </location>
</feature>
<protein>
    <recommendedName>
        <fullName evidence="4">NAD(P)-binding domain-containing protein</fullName>
    </recommendedName>
</protein>
<sequence>MKIAIAGAGSLGRYFVEEIAKSPHHVVILTREAKDYFLHLEQRVIPDYSVDHLSPVIEDCDALVSTLHAPEEAHISAHLALLEACKRSTQCKRFIPSEWAVNIEDFPDQPTYLGRRHKVVRNALRDQDEVKWTLVSVGWFTDYLLPAQQQYFTNLGDGWLTDNVAKVFDLYGDGLQHITLTSARDVARAALAMVVNAGATDGTSDDSHYEWTEFTHLAGQTLTYVELYEILKQRDPKWTIRKVQLTEVLDAIVDHKDEPSKSRLDYLRVMGFTSCNAVPQDRCLKWDTGILKGARARNVEEFLDEAEANRNVNP</sequence>
<dbReference type="InterPro" id="IPR016040">
    <property type="entry name" value="NAD(P)-bd_dom"/>
</dbReference>
<evidence type="ECO:0000313" key="6">
    <source>
        <dbReference type="Proteomes" id="UP000053328"/>
    </source>
</evidence>
<dbReference type="SUPFAM" id="SSF51735">
    <property type="entry name" value="NAD(P)-binding Rossmann-fold domains"/>
    <property type="match status" value="1"/>
</dbReference>
<organism evidence="5 6">
    <name type="scientific">Exophiala spinifera</name>
    <dbReference type="NCBI Taxonomy" id="91928"/>
    <lineage>
        <taxon>Eukaryota</taxon>
        <taxon>Fungi</taxon>
        <taxon>Dikarya</taxon>
        <taxon>Ascomycota</taxon>
        <taxon>Pezizomycotina</taxon>
        <taxon>Eurotiomycetes</taxon>
        <taxon>Chaetothyriomycetidae</taxon>
        <taxon>Chaetothyriales</taxon>
        <taxon>Herpotrichiellaceae</taxon>
        <taxon>Exophiala</taxon>
    </lineage>
</organism>